<evidence type="ECO:0000256" key="1">
    <source>
        <dbReference type="SAM" id="Phobius"/>
    </source>
</evidence>
<dbReference type="AlphaFoldDB" id="A0A8K0XNY9"/>
<protein>
    <submittedName>
        <fullName evidence="2">Uncharacterized protein</fullName>
    </submittedName>
</protein>
<comment type="caution">
    <text evidence="2">The sequence shown here is derived from an EMBL/GenBank/DDBJ whole genome shotgun (WGS) entry which is preliminary data.</text>
</comment>
<reference evidence="2" key="1">
    <citation type="journal article" date="2021" name="New Phytol.">
        <title>Evolutionary innovations through gain and loss of genes in the ectomycorrhizal Boletales.</title>
        <authorList>
            <person name="Wu G."/>
            <person name="Miyauchi S."/>
            <person name="Morin E."/>
            <person name="Kuo A."/>
            <person name="Drula E."/>
            <person name="Varga T."/>
            <person name="Kohler A."/>
            <person name="Feng B."/>
            <person name="Cao Y."/>
            <person name="Lipzen A."/>
            <person name="Daum C."/>
            <person name="Hundley H."/>
            <person name="Pangilinan J."/>
            <person name="Johnson J."/>
            <person name="Barry K."/>
            <person name="LaButti K."/>
            <person name="Ng V."/>
            <person name="Ahrendt S."/>
            <person name="Min B."/>
            <person name="Choi I.G."/>
            <person name="Park H."/>
            <person name="Plett J.M."/>
            <person name="Magnuson J."/>
            <person name="Spatafora J.W."/>
            <person name="Nagy L.G."/>
            <person name="Henrissat B."/>
            <person name="Grigoriev I.V."/>
            <person name="Yang Z.L."/>
            <person name="Xu J."/>
            <person name="Martin F.M."/>
        </authorList>
    </citation>
    <scope>NUCLEOTIDE SEQUENCE</scope>
    <source>
        <strain evidence="2">KKN 215</strain>
    </source>
</reference>
<feature type="transmembrane region" description="Helical" evidence="1">
    <location>
        <begin position="219"/>
        <end position="239"/>
    </location>
</feature>
<dbReference type="OrthoDB" id="3354175at2759"/>
<dbReference type="EMBL" id="JAEVFJ010000022">
    <property type="protein sequence ID" value="KAH8096811.1"/>
    <property type="molecule type" value="Genomic_DNA"/>
</dbReference>
<feature type="transmembrane region" description="Helical" evidence="1">
    <location>
        <begin position="245"/>
        <end position="263"/>
    </location>
</feature>
<proteinExistence type="predicted"/>
<evidence type="ECO:0000313" key="2">
    <source>
        <dbReference type="EMBL" id="KAH8096811.1"/>
    </source>
</evidence>
<keyword evidence="1" id="KW-1133">Transmembrane helix</keyword>
<gene>
    <name evidence="2" type="ORF">BXZ70DRAFT_974726</name>
</gene>
<name>A0A8K0XNY9_9AGAR</name>
<sequence>MFSLAEALVISASVSAVLLGISLLMFILTGWFLYKNRRTRCTNWSIIVAGFTLFVLSTANFGNNIQHLRKGLVTVGPNLPGGPDRFFVNIAQPTFVIKSTLYNVQTLLLDGILIYRAYIAWRRLIIVLLPLLSWLGLLTAAIGNNITVSTPSDLSDDVFAARTGRWIAAFYSGTLVTNLIATGLLAYRIWSVSRPARIHCPGHHSQLDFIFRVVIESGAIYSATVIASFICFLVSTPGVFVTVDILIPTINIVFSMIIVRVGIASDSGLAATPTHSHMETLEFAGDHPDVRSAPPIRNHPTQATRGVERTHYLDICAKDQGLSPYITEGDSKVPPTMMDVTHKAIPT</sequence>
<evidence type="ECO:0000313" key="3">
    <source>
        <dbReference type="Proteomes" id="UP000813824"/>
    </source>
</evidence>
<feature type="transmembrane region" description="Helical" evidence="1">
    <location>
        <begin position="44"/>
        <end position="62"/>
    </location>
</feature>
<feature type="transmembrane region" description="Helical" evidence="1">
    <location>
        <begin position="7"/>
        <end position="32"/>
    </location>
</feature>
<keyword evidence="1" id="KW-0472">Membrane</keyword>
<feature type="transmembrane region" description="Helical" evidence="1">
    <location>
        <begin position="166"/>
        <end position="187"/>
    </location>
</feature>
<accession>A0A8K0XNY9</accession>
<keyword evidence="3" id="KW-1185">Reference proteome</keyword>
<feature type="transmembrane region" description="Helical" evidence="1">
    <location>
        <begin position="124"/>
        <end position="146"/>
    </location>
</feature>
<organism evidence="2 3">
    <name type="scientific">Cristinia sonorae</name>
    <dbReference type="NCBI Taxonomy" id="1940300"/>
    <lineage>
        <taxon>Eukaryota</taxon>
        <taxon>Fungi</taxon>
        <taxon>Dikarya</taxon>
        <taxon>Basidiomycota</taxon>
        <taxon>Agaricomycotina</taxon>
        <taxon>Agaricomycetes</taxon>
        <taxon>Agaricomycetidae</taxon>
        <taxon>Agaricales</taxon>
        <taxon>Pleurotineae</taxon>
        <taxon>Stephanosporaceae</taxon>
        <taxon>Cristinia</taxon>
    </lineage>
</organism>
<dbReference type="Proteomes" id="UP000813824">
    <property type="component" value="Unassembled WGS sequence"/>
</dbReference>
<keyword evidence="1" id="KW-0812">Transmembrane</keyword>